<comment type="caution">
    <text evidence="3">The sequence shown here is derived from an EMBL/GenBank/DDBJ whole genome shotgun (WGS) entry which is preliminary data.</text>
</comment>
<comment type="similarity">
    <text evidence="1">Belongs to the YciI family.</text>
</comment>
<evidence type="ECO:0000313" key="3">
    <source>
        <dbReference type="EMBL" id="MBO0948038.1"/>
    </source>
</evidence>
<evidence type="ECO:0000259" key="2">
    <source>
        <dbReference type="Pfam" id="PF03795"/>
    </source>
</evidence>
<dbReference type="Gene3D" id="3.30.70.1060">
    <property type="entry name" value="Dimeric alpha+beta barrel"/>
    <property type="match status" value="1"/>
</dbReference>
<gene>
    <name evidence="3" type="ORF">J2I46_05555</name>
</gene>
<dbReference type="RefSeq" id="WP_207327933.1">
    <property type="nucleotide sequence ID" value="NZ_JAFMYW010000001.1"/>
</dbReference>
<name>A0ABS3JDG2_9BACT</name>
<feature type="domain" description="YCII-related" evidence="2">
    <location>
        <begin position="17"/>
        <end position="117"/>
    </location>
</feature>
<protein>
    <recommendedName>
        <fullName evidence="2">YCII-related domain-containing protein</fullName>
    </recommendedName>
</protein>
<dbReference type="SUPFAM" id="SSF54909">
    <property type="entry name" value="Dimeric alpha+beta barrel"/>
    <property type="match status" value="1"/>
</dbReference>
<accession>A0ABS3JDG2</accession>
<dbReference type="PANTHER" id="PTHR35174">
    <property type="entry name" value="BLL7171 PROTEIN-RELATED"/>
    <property type="match status" value="1"/>
</dbReference>
<keyword evidence="4" id="KW-1185">Reference proteome</keyword>
<sequence>MDKFMLIFHSPQAQEVTYQQQSPEEMQAEIQKWNQWIGSIAAKGKMIGGEALMPFGKVMTRGGQAVTDGPFTEGKEIIGGYTLVSVADIDEAIQLAQGCPIFDTEGGSVEVRPVVNF</sequence>
<reference evidence="3 4" key="1">
    <citation type="submission" date="2021-03" db="EMBL/GenBank/DDBJ databases">
        <title>Fibrella sp. HMF5405 genome sequencing and assembly.</title>
        <authorList>
            <person name="Kang H."/>
            <person name="Kim H."/>
            <person name="Bae S."/>
            <person name="Joh K."/>
        </authorList>
    </citation>
    <scope>NUCLEOTIDE SEQUENCE [LARGE SCALE GENOMIC DNA]</scope>
    <source>
        <strain evidence="3 4">HMF5405</strain>
    </source>
</reference>
<dbReference type="InterPro" id="IPR005545">
    <property type="entry name" value="YCII"/>
</dbReference>
<evidence type="ECO:0000256" key="1">
    <source>
        <dbReference type="ARBA" id="ARBA00007689"/>
    </source>
</evidence>
<dbReference type="InterPro" id="IPR011008">
    <property type="entry name" value="Dimeric_a/b-barrel"/>
</dbReference>
<dbReference type="Proteomes" id="UP000664628">
    <property type="component" value="Unassembled WGS sequence"/>
</dbReference>
<organism evidence="3 4">
    <name type="scientific">Fibrella forsythiae</name>
    <dbReference type="NCBI Taxonomy" id="2817061"/>
    <lineage>
        <taxon>Bacteria</taxon>
        <taxon>Pseudomonadati</taxon>
        <taxon>Bacteroidota</taxon>
        <taxon>Cytophagia</taxon>
        <taxon>Cytophagales</taxon>
        <taxon>Spirosomataceae</taxon>
        <taxon>Fibrella</taxon>
    </lineage>
</organism>
<proteinExistence type="inferred from homology"/>
<evidence type="ECO:0000313" key="4">
    <source>
        <dbReference type="Proteomes" id="UP000664628"/>
    </source>
</evidence>
<dbReference type="Pfam" id="PF03795">
    <property type="entry name" value="YCII"/>
    <property type="match status" value="1"/>
</dbReference>
<dbReference type="EMBL" id="JAFMYW010000001">
    <property type="protein sequence ID" value="MBO0948038.1"/>
    <property type="molecule type" value="Genomic_DNA"/>
</dbReference>